<evidence type="ECO:0000313" key="3">
    <source>
        <dbReference type="Proteomes" id="UP000012174"/>
    </source>
</evidence>
<evidence type="ECO:0000259" key="1">
    <source>
        <dbReference type="Pfam" id="PF01593"/>
    </source>
</evidence>
<dbReference type="eggNOG" id="ENOG502QWMG">
    <property type="taxonomic scope" value="Eukaryota"/>
</dbReference>
<reference evidence="3" key="1">
    <citation type="journal article" date="2013" name="Genome Announc.">
        <title>Draft genome sequence of the grapevine dieback fungus Eutypa lata UCR-EL1.</title>
        <authorList>
            <person name="Blanco-Ulate B."/>
            <person name="Rolshausen P.E."/>
            <person name="Cantu D."/>
        </authorList>
    </citation>
    <scope>NUCLEOTIDE SEQUENCE [LARGE SCALE GENOMIC DNA]</scope>
    <source>
        <strain evidence="3">UCR-EL1</strain>
    </source>
</reference>
<dbReference type="InterPro" id="IPR002937">
    <property type="entry name" value="Amino_oxidase"/>
</dbReference>
<organism evidence="2 3">
    <name type="scientific">Eutypa lata (strain UCR-EL1)</name>
    <name type="common">Grapevine dieback disease fungus</name>
    <name type="synonym">Eutypa armeniacae</name>
    <dbReference type="NCBI Taxonomy" id="1287681"/>
    <lineage>
        <taxon>Eukaryota</taxon>
        <taxon>Fungi</taxon>
        <taxon>Dikarya</taxon>
        <taxon>Ascomycota</taxon>
        <taxon>Pezizomycotina</taxon>
        <taxon>Sordariomycetes</taxon>
        <taxon>Xylariomycetidae</taxon>
        <taxon>Xylariales</taxon>
        <taxon>Diatrypaceae</taxon>
        <taxon>Eutypa</taxon>
    </lineage>
</organism>
<protein>
    <submittedName>
        <fullName evidence="2">Putative l-amino-acid oxidase protein</fullName>
    </submittedName>
</protein>
<dbReference type="PANTHER" id="PTHR10742:SF382">
    <property type="entry name" value="AMINE OXIDASE DOMAIN-CONTAINING PROTEIN"/>
    <property type="match status" value="1"/>
</dbReference>
<dbReference type="Gene3D" id="3.50.50.60">
    <property type="entry name" value="FAD/NAD(P)-binding domain"/>
    <property type="match status" value="1"/>
</dbReference>
<evidence type="ECO:0000313" key="2">
    <source>
        <dbReference type="EMBL" id="EMR64418.1"/>
    </source>
</evidence>
<dbReference type="EMBL" id="KB707075">
    <property type="protein sequence ID" value="EMR64418.1"/>
    <property type="molecule type" value="Genomic_DNA"/>
</dbReference>
<dbReference type="OrthoDB" id="7777654at2759"/>
<dbReference type="HOGENOM" id="CLU_676190_0_0_1"/>
<proteinExistence type="predicted"/>
<dbReference type="KEGG" id="ela:UCREL1_8615"/>
<sequence>MTIIAPFRAQFFPKVGDNFNIALCAGFFHIETRTELSSRLANIHVVVEEQFEGPITFTYGSCSDSDAQSAHHEIGQSPNAKSSRLVWIIPEDVQSSESRGCISAWDTKGSLVGRSENQHLKLRKRAVERRGPHGIPMNNETGIDTLGPWFDGVKLLEGKNLSAIDVAEAKAKDIAIVGAGMSGLITFLILHQSGLTNVRILEASQRLGGRVRTEYLSGGPFDYSYQEMGAMRFPSTIDFGDDTFNVTDHQMVFQLAEEMNSLNSHDSNLSVDFIPWLQQSDNGFHYYDGIRVGTGLPPTLGQIAEDPSLTIDLPLDESTKSTQAQLQAILANATLLVEVATNMHRAHKDFLVNGLDGKGGDVWSAYAYLADYLGASLNDTDIVTAGYGQNSFWFIQASIASLNHSTH</sequence>
<dbReference type="GO" id="GO:0009063">
    <property type="term" value="P:amino acid catabolic process"/>
    <property type="evidence" value="ECO:0007669"/>
    <property type="project" value="TreeGrafter"/>
</dbReference>
<dbReference type="InterPro" id="IPR036188">
    <property type="entry name" value="FAD/NAD-bd_sf"/>
</dbReference>
<dbReference type="PANTHER" id="PTHR10742">
    <property type="entry name" value="FLAVIN MONOAMINE OXIDASE"/>
    <property type="match status" value="1"/>
</dbReference>
<dbReference type="SUPFAM" id="SSF51905">
    <property type="entry name" value="FAD/NAD(P)-binding domain"/>
    <property type="match status" value="1"/>
</dbReference>
<dbReference type="Proteomes" id="UP000012174">
    <property type="component" value="Unassembled WGS sequence"/>
</dbReference>
<feature type="domain" description="Amine oxidase" evidence="1">
    <location>
        <begin position="181"/>
        <end position="266"/>
    </location>
</feature>
<keyword evidence="3" id="KW-1185">Reference proteome</keyword>
<name>M7SJD1_EUTLA</name>
<dbReference type="Gene3D" id="3.90.660.10">
    <property type="match status" value="1"/>
</dbReference>
<accession>M7SJD1</accession>
<dbReference type="AlphaFoldDB" id="M7SJD1"/>
<dbReference type="Pfam" id="PF01593">
    <property type="entry name" value="Amino_oxidase"/>
    <property type="match status" value="1"/>
</dbReference>
<dbReference type="InterPro" id="IPR050281">
    <property type="entry name" value="Flavin_monoamine_oxidase"/>
</dbReference>
<dbReference type="GO" id="GO:0001716">
    <property type="term" value="F:L-amino-acid oxidase activity"/>
    <property type="evidence" value="ECO:0007669"/>
    <property type="project" value="TreeGrafter"/>
</dbReference>
<gene>
    <name evidence="2" type="ORF">UCREL1_8615</name>
</gene>